<evidence type="ECO:0000256" key="2">
    <source>
        <dbReference type="ARBA" id="ARBA00022448"/>
    </source>
</evidence>
<evidence type="ECO:0000256" key="1">
    <source>
        <dbReference type="ARBA" id="ARBA00004651"/>
    </source>
</evidence>
<dbReference type="PANTHER" id="PTHR43163">
    <property type="entry name" value="DIPEPTIDE TRANSPORT SYSTEM PERMEASE PROTEIN DPPB-RELATED"/>
    <property type="match status" value="1"/>
</dbReference>
<dbReference type="RefSeq" id="WP_331714682.1">
    <property type="nucleotide sequence ID" value="NZ_WPCU01000006.1"/>
</dbReference>
<reference evidence="9 10" key="1">
    <citation type="submission" date="2019-12" db="EMBL/GenBank/DDBJ databases">
        <title>Auraticoccus cholistani sp. nov., an actinomycete isolated from soil of Cholistan desert.</title>
        <authorList>
            <person name="Cheema M.T."/>
        </authorList>
    </citation>
    <scope>NUCLEOTIDE SEQUENCE [LARGE SCALE GENOMIC DNA]</scope>
    <source>
        <strain evidence="9 10">F435</strain>
    </source>
</reference>
<protein>
    <submittedName>
        <fullName evidence="9">ABC transporter permease subunit</fullName>
    </submittedName>
</protein>
<dbReference type="AlphaFoldDB" id="A0A6A9UXQ6"/>
<feature type="transmembrane region" description="Helical" evidence="7">
    <location>
        <begin position="257"/>
        <end position="278"/>
    </location>
</feature>
<evidence type="ECO:0000256" key="7">
    <source>
        <dbReference type="RuleBase" id="RU363032"/>
    </source>
</evidence>
<feature type="domain" description="ABC transmembrane type-1" evidence="8">
    <location>
        <begin position="107"/>
        <end position="317"/>
    </location>
</feature>
<evidence type="ECO:0000256" key="4">
    <source>
        <dbReference type="ARBA" id="ARBA00022692"/>
    </source>
</evidence>
<comment type="caution">
    <text evidence="9">The sequence shown here is derived from an EMBL/GenBank/DDBJ whole genome shotgun (WGS) entry which is preliminary data.</text>
</comment>
<gene>
    <name evidence="9" type="ORF">GC722_10565</name>
</gene>
<dbReference type="Gene3D" id="1.10.3720.10">
    <property type="entry name" value="MetI-like"/>
    <property type="match status" value="1"/>
</dbReference>
<feature type="transmembrane region" description="Helical" evidence="7">
    <location>
        <begin position="111"/>
        <end position="134"/>
    </location>
</feature>
<keyword evidence="10" id="KW-1185">Reference proteome</keyword>
<dbReference type="PROSITE" id="PS50928">
    <property type="entry name" value="ABC_TM1"/>
    <property type="match status" value="1"/>
</dbReference>
<evidence type="ECO:0000256" key="6">
    <source>
        <dbReference type="ARBA" id="ARBA00023136"/>
    </source>
</evidence>
<evidence type="ECO:0000259" key="8">
    <source>
        <dbReference type="PROSITE" id="PS50928"/>
    </source>
</evidence>
<dbReference type="CDD" id="cd06261">
    <property type="entry name" value="TM_PBP2"/>
    <property type="match status" value="1"/>
</dbReference>
<dbReference type="Proteomes" id="UP000435304">
    <property type="component" value="Unassembled WGS sequence"/>
</dbReference>
<evidence type="ECO:0000313" key="9">
    <source>
        <dbReference type="EMBL" id="MVA76462.1"/>
    </source>
</evidence>
<keyword evidence="5 7" id="KW-1133">Transmembrane helix</keyword>
<comment type="subcellular location">
    <subcellularLocation>
        <location evidence="1 7">Cell membrane</location>
        <topology evidence="1 7">Multi-pass membrane protein</topology>
    </subcellularLocation>
</comment>
<feature type="transmembrane region" description="Helical" evidence="7">
    <location>
        <begin position="298"/>
        <end position="317"/>
    </location>
</feature>
<comment type="similarity">
    <text evidence="7">Belongs to the binding-protein-dependent transport system permease family.</text>
</comment>
<dbReference type="EMBL" id="WPCU01000006">
    <property type="protein sequence ID" value="MVA76462.1"/>
    <property type="molecule type" value="Genomic_DNA"/>
</dbReference>
<proteinExistence type="inferred from homology"/>
<name>A0A6A9UXQ6_9ACTN</name>
<keyword evidence="3" id="KW-1003">Cell membrane</keyword>
<accession>A0A6A9UXQ6</accession>
<feature type="transmembrane region" description="Helical" evidence="7">
    <location>
        <begin position="195"/>
        <end position="216"/>
    </location>
</feature>
<keyword evidence="2 7" id="KW-0813">Transport</keyword>
<keyword evidence="6 7" id="KW-0472">Membrane</keyword>
<feature type="transmembrane region" description="Helical" evidence="7">
    <location>
        <begin position="155"/>
        <end position="175"/>
    </location>
</feature>
<dbReference type="SUPFAM" id="SSF161098">
    <property type="entry name" value="MetI-like"/>
    <property type="match status" value="1"/>
</dbReference>
<evidence type="ECO:0000313" key="10">
    <source>
        <dbReference type="Proteomes" id="UP000435304"/>
    </source>
</evidence>
<sequence>MQFARYLLRRTLWLLVTFVAAMVLVFLLIRLVPGNPVDAIVAQMTRGGGGSGEQVRAIYDNYMREFGLDLPLWQQFLVFCQNVLQGDFGTSFAQYPAPVTAMIGQALPWSIAIQLPAIVVGWLVGNVVGAVAAFRGGWFDKGAFLTSIFATSVPYYCLAIILLFVVAVRMQILPAGGGYSFGLSPELTLTFFGDAITYFWLPFWSLVIVFIGGQAVGMRSMAIYELGSDYVNYARGLGIGDNRITRYIFRNAMLPQLSGLALSIGGMIGGALITELVFNYPGLGTLLFTAISSNDYPVIQAIVLLITIAVLLANFLVDVVNGLIDPRIRAAETGDR</sequence>
<feature type="transmembrane region" description="Helical" evidence="7">
    <location>
        <begin position="12"/>
        <end position="32"/>
    </location>
</feature>
<keyword evidence="4 7" id="KW-0812">Transmembrane</keyword>
<organism evidence="9 10">
    <name type="scientific">Auraticoccus cholistanensis</name>
    <dbReference type="NCBI Taxonomy" id="2656650"/>
    <lineage>
        <taxon>Bacteria</taxon>
        <taxon>Bacillati</taxon>
        <taxon>Actinomycetota</taxon>
        <taxon>Actinomycetes</taxon>
        <taxon>Propionibacteriales</taxon>
        <taxon>Propionibacteriaceae</taxon>
        <taxon>Auraticoccus</taxon>
    </lineage>
</organism>
<dbReference type="GO" id="GO:0005886">
    <property type="term" value="C:plasma membrane"/>
    <property type="evidence" value="ECO:0007669"/>
    <property type="project" value="UniProtKB-SubCell"/>
</dbReference>
<dbReference type="Pfam" id="PF19300">
    <property type="entry name" value="BPD_transp_1_N"/>
    <property type="match status" value="1"/>
</dbReference>
<dbReference type="PANTHER" id="PTHR43163:SF6">
    <property type="entry name" value="DIPEPTIDE TRANSPORT SYSTEM PERMEASE PROTEIN DPPB-RELATED"/>
    <property type="match status" value="1"/>
</dbReference>
<evidence type="ECO:0000256" key="3">
    <source>
        <dbReference type="ARBA" id="ARBA00022475"/>
    </source>
</evidence>
<dbReference type="Pfam" id="PF00528">
    <property type="entry name" value="BPD_transp_1"/>
    <property type="match status" value="1"/>
</dbReference>
<evidence type="ECO:0000256" key="5">
    <source>
        <dbReference type="ARBA" id="ARBA00022989"/>
    </source>
</evidence>
<dbReference type="InterPro" id="IPR035906">
    <property type="entry name" value="MetI-like_sf"/>
</dbReference>
<dbReference type="GO" id="GO:0055085">
    <property type="term" value="P:transmembrane transport"/>
    <property type="evidence" value="ECO:0007669"/>
    <property type="project" value="InterPro"/>
</dbReference>
<dbReference type="InterPro" id="IPR000515">
    <property type="entry name" value="MetI-like"/>
</dbReference>
<dbReference type="InterPro" id="IPR045621">
    <property type="entry name" value="BPD_transp_1_N"/>
</dbReference>